<organism evidence="2 3">
    <name type="scientific">Solanum pennellii</name>
    <name type="common">Tomato</name>
    <name type="synonym">Lycopersicon pennellii</name>
    <dbReference type="NCBI Taxonomy" id="28526"/>
    <lineage>
        <taxon>Eukaryota</taxon>
        <taxon>Viridiplantae</taxon>
        <taxon>Streptophyta</taxon>
        <taxon>Embryophyta</taxon>
        <taxon>Tracheophyta</taxon>
        <taxon>Spermatophyta</taxon>
        <taxon>Magnoliopsida</taxon>
        <taxon>eudicotyledons</taxon>
        <taxon>Gunneridae</taxon>
        <taxon>Pentapetalae</taxon>
        <taxon>asterids</taxon>
        <taxon>lamiids</taxon>
        <taxon>Solanales</taxon>
        <taxon>Solanaceae</taxon>
        <taxon>Solanoideae</taxon>
        <taxon>Solaneae</taxon>
        <taxon>Solanum</taxon>
        <taxon>Solanum subgen. Lycopersicon</taxon>
    </lineage>
</organism>
<proteinExistence type="inferred from homology"/>
<accession>A0ABM1GCM7</accession>
<dbReference type="Pfam" id="PF01161">
    <property type="entry name" value="PBP"/>
    <property type="match status" value="1"/>
</dbReference>
<dbReference type="SUPFAM" id="SSF49777">
    <property type="entry name" value="PEBP-like"/>
    <property type="match status" value="1"/>
</dbReference>
<name>A0ABM1GCM7_SOLPN</name>
<reference evidence="2" key="1">
    <citation type="journal article" date="2014" name="Nat. Genet.">
        <title>The genome of the stress-tolerant wild tomato species Solanum pennellii.</title>
        <authorList>
            <person name="Bolger A."/>
            <person name="Scossa F."/>
            <person name="Bolger M.E."/>
            <person name="Lanz C."/>
            <person name="Maumus F."/>
            <person name="Tohge T."/>
            <person name="Quesneville H."/>
            <person name="Alseekh S."/>
            <person name="Sorensen I."/>
            <person name="Lichtenstein G."/>
            <person name="Fich E.A."/>
            <person name="Conte M."/>
            <person name="Keller H."/>
            <person name="Schneeberger K."/>
            <person name="Schwacke R."/>
            <person name="Ofner I."/>
            <person name="Vrebalov J."/>
            <person name="Xu Y."/>
            <person name="Osorio S."/>
            <person name="Aflitos S.A."/>
            <person name="Schijlen E."/>
            <person name="Jimenez-Gomez J.M."/>
            <person name="Ryngajllo M."/>
            <person name="Kimura S."/>
            <person name="Kumar R."/>
            <person name="Koenig D."/>
            <person name="Headland L.R."/>
            <person name="Maloof J.N."/>
            <person name="Sinha N."/>
            <person name="van Ham R.C."/>
            <person name="Lankhorst R.K."/>
            <person name="Mao L."/>
            <person name="Vogel A."/>
            <person name="Arsova B."/>
            <person name="Panstruga R."/>
            <person name="Fei Z."/>
            <person name="Rose J.K."/>
            <person name="Zamir D."/>
            <person name="Carrari F."/>
            <person name="Giovannoni J.J."/>
            <person name="Weigel D."/>
            <person name="Usadel B."/>
            <person name="Fernie A.R."/>
        </authorList>
    </citation>
    <scope>NUCLEOTIDE SEQUENCE [LARGE SCALE GENOMIC DNA]</scope>
    <source>
        <strain evidence="2">cv. LA0716</strain>
    </source>
</reference>
<protein>
    <submittedName>
        <fullName evidence="3">CEN-like protein 1 isoform X1</fullName>
    </submittedName>
</protein>
<evidence type="ECO:0000256" key="1">
    <source>
        <dbReference type="ARBA" id="ARBA00007091"/>
    </source>
</evidence>
<dbReference type="RefSeq" id="XP_015069224.1">
    <property type="nucleotide sequence ID" value="XM_015213738.2"/>
</dbReference>
<dbReference type="PANTHER" id="PTHR11362:SF107">
    <property type="entry name" value="CEN-LIKE PROTEIN 1"/>
    <property type="match status" value="1"/>
</dbReference>
<evidence type="ECO:0000313" key="3">
    <source>
        <dbReference type="RefSeq" id="XP_015069224.1"/>
    </source>
</evidence>
<dbReference type="InterPro" id="IPR001858">
    <property type="entry name" value="Phosphatidylethanolamine-bd_CS"/>
</dbReference>
<dbReference type="CDD" id="cd00866">
    <property type="entry name" value="PEBP_euk"/>
    <property type="match status" value="1"/>
</dbReference>
<sequence>MSFRSTCEPLAVGRVIGEVVDSFSPSVKMKVLYNGSKQVSNGHEIMPAVVATQPRVEIGGEDMRSAYTLIMTDPDAPSPSDPYLREHLHWYDKFKLIDVMYNINTSVIYLHIRIVTDIPGTTDISFGREIVCYEKPKPVIGIHRYVFLLYKQRGRQTVRAPTTRDQFNTRSFSAENGLGSPVAAVYFNAQRETAARRR</sequence>
<dbReference type="Proteomes" id="UP000694930">
    <property type="component" value="Chromosome 3"/>
</dbReference>
<dbReference type="InterPro" id="IPR036610">
    <property type="entry name" value="PEBP-like_sf"/>
</dbReference>
<dbReference type="InterPro" id="IPR008914">
    <property type="entry name" value="PEBP"/>
</dbReference>
<dbReference type="PROSITE" id="PS01220">
    <property type="entry name" value="PBP"/>
    <property type="match status" value="1"/>
</dbReference>
<dbReference type="GeneID" id="107013858"/>
<comment type="similarity">
    <text evidence="1">Belongs to the phosphatidylethanolamine-binding protein family.</text>
</comment>
<gene>
    <name evidence="3" type="primary">LOC107013858</name>
</gene>
<evidence type="ECO:0000313" key="2">
    <source>
        <dbReference type="Proteomes" id="UP000694930"/>
    </source>
</evidence>
<dbReference type="PANTHER" id="PTHR11362">
    <property type="entry name" value="PHOSPHATIDYLETHANOLAMINE-BINDING PROTEIN"/>
    <property type="match status" value="1"/>
</dbReference>
<reference evidence="3" key="2">
    <citation type="submission" date="2025-08" db="UniProtKB">
        <authorList>
            <consortium name="RefSeq"/>
        </authorList>
    </citation>
    <scope>IDENTIFICATION</scope>
</reference>
<dbReference type="Gene3D" id="3.90.280.10">
    <property type="entry name" value="PEBP-like"/>
    <property type="match status" value="1"/>
</dbReference>
<keyword evidence="2" id="KW-1185">Reference proteome</keyword>
<dbReference type="InterPro" id="IPR035810">
    <property type="entry name" value="PEBP_euk"/>
</dbReference>